<evidence type="ECO:0000256" key="3">
    <source>
        <dbReference type="ARBA" id="ARBA00023163"/>
    </source>
</evidence>
<dbReference type="Proteomes" id="UP000435877">
    <property type="component" value="Unassembled WGS sequence"/>
</dbReference>
<sequence>MRNISVANYFLDAVLCKAQARGLNTEKMLSTAGVSPELLSQSNARVSAVNFGRLQSLVMRELGDEFLGYGPSRYVIGTWTNMCHSVIHCATLGHVAARYCRFYQMFEWGLQPHFEMSGDCARVVISPGNTDKPIDLYGYELIMFNVHRFLSWMVRQHLPLIAVNLSYPPPEHAQEYRHLFLGQAVFFNQPRTEIVFHRSLTDLPVEQTAQSLQRFLQHPSLVMLVQQYKEKSWTAQIRMIVNKHLIDTPGIETIAQQLHLHPQTLRRRLAQEGTTFNEVKTQCRYDTALYHLGRSNISIESIAQRTGFSEPSAFIRAFKNWTGMTPQHYRRRM</sequence>
<dbReference type="Proteomes" id="UP000439591">
    <property type="component" value="Unassembled WGS sequence"/>
</dbReference>
<dbReference type="InterPro" id="IPR032687">
    <property type="entry name" value="AraC-type_N"/>
</dbReference>
<dbReference type="InterPro" id="IPR018060">
    <property type="entry name" value="HTH_AraC"/>
</dbReference>
<accession>A0A5S9P3B2</accession>
<evidence type="ECO:0000256" key="2">
    <source>
        <dbReference type="ARBA" id="ARBA00023125"/>
    </source>
</evidence>
<organism evidence="6 8">
    <name type="scientific">Zhongshania aliphaticivorans</name>
    <dbReference type="NCBI Taxonomy" id="1470434"/>
    <lineage>
        <taxon>Bacteria</taxon>
        <taxon>Pseudomonadati</taxon>
        <taxon>Pseudomonadota</taxon>
        <taxon>Gammaproteobacteria</taxon>
        <taxon>Cellvibrionales</taxon>
        <taxon>Spongiibacteraceae</taxon>
        <taxon>Zhongshania</taxon>
    </lineage>
</organism>
<dbReference type="AlphaFoldDB" id="A0A5S9P3B2"/>
<reference evidence="7 8" key="1">
    <citation type="submission" date="2019-11" db="EMBL/GenBank/DDBJ databases">
        <authorList>
            <person name="Holert J."/>
        </authorList>
    </citation>
    <scope>NUCLEOTIDE SEQUENCE [LARGE SCALE GENOMIC DNA]</scope>
    <source>
        <strain evidence="6">BC3_2A</strain>
        <strain evidence="5">SB11_1A</strain>
    </source>
</reference>
<keyword evidence="1" id="KW-0805">Transcription regulation</keyword>
<feature type="domain" description="HTH araC/xylS-type" evidence="4">
    <location>
        <begin position="235"/>
        <end position="332"/>
    </location>
</feature>
<dbReference type="PROSITE" id="PS01124">
    <property type="entry name" value="HTH_ARAC_FAMILY_2"/>
    <property type="match status" value="1"/>
</dbReference>
<dbReference type="PANTHER" id="PTHR47894">
    <property type="entry name" value="HTH-TYPE TRANSCRIPTIONAL REGULATOR GADX"/>
    <property type="match status" value="1"/>
</dbReference>
<dbReference type="Pfam" id="PF12625">
    <property type="entry name" value="Arabinose_bd"/>
    <property type="match status" value="1"/>
</dbReference>
<dbReference type="OrthoDB" id="5582699at2"/>
<gene>
    <name evidence="5" type="ORF">IHBHHGIJ_01965</name>
    <name evidence="6" type="ORF">KFEGEMFD_01567</name>
</gene>
<dbReference type="SUPFAM" id="SSF46689">
    <property type="entry name" value="Homeodomain-like"/>
    <property type="match status" value="1"/>
</dbReference>
<evidence type="ECO:0000259" key="4">
    <source>
        <dbReference type="PROSITE" id="PS01124"/>
    </source>
</evidence>
<dbReference type="Pfam" id="PF12833">
    <property type="entry name" value="HTH_18"/>
    <property type="match status" value="1"/>
</dbReference>
<dbReference type="PANTHER" id="PTHR47894:SF1">
    <property type="entry name" value="HTH-TYPE TRANSCRIPTIONAL REGULATOR VQSM"/>
    <property type="match status" value="1"/>
</dbReference>
<name>A0A5S9P3B2_9GAMM</name>
<dbReference type="PRINTS" id="PR00032">
    <property type="entry name" value="HTHARAC"/>
</dbReference>
<evidence type="ECO:0000313" key="8">
    <source>
        <dbReference type="Proteomes" id="UP000439591"/>
    </source>
</evidence>
<proteinExistence type="predicted"/>
<dbReference type="GO" id="GO:0000976">
    <property type="term" value="F:transcription cis-regulatory region binding"/>
    <property type="evidence" value="ECO:0007669"/>
    <property type="project" value="TreeGrafter"/>
</dbReference>
<dbReference type="GO" id="GO:0003700">
    <property type="term" value="F:DNA-binding transcription factor activity"/>
    <property type="evidence" value="ECO:0007669"/>
    <property type="project" value="InterPro"/>
</dbReference>
<evidence type="ECO:0000313" key="5">
    <source>
        <dbReference type="EMBL" id="CAA0090203.1"/>
    </source>
</evidence>
<evidence type="ECO:0000313" key="7">
    <source>
        <dbReference type="Proteomes" id="UP000435877"/>
    </source>
</evidence>
<dbReference type="EMBL" id="CACSIM010000002">
    <property type="protein sequence ID" value="CAA0097585.1"/>
    <property type="molecule type" value="Genomic_DNA"/>
</dbReference>
<evidence type="ECO:0000256" key="1">
    <source>
        <dbReference type="ARBA" id="ARBA00023015"/>
    </source>
</evidence>
<dbReference type="InterPro" id="IPR020449">
    <property type="entry name" value="Tscrpt_reg_AraC-type_HTH"/>
</dbReference>
<keyword evidence="7" id="KW-1185">Reference proteome</keyword>
<protein>
    <submittedName>
        <fullName evidence="6">Putative HTH-type transcriptional regulator</fullName>
    </submittedName>
</protein>
<keyword evidence="2" id="KW-0238">DNA-binding</keyword>
<dbReference type="Gene3D" id="1.10.10.60">
    <property type="entry name" value="Homeodomain-like"/>
    <property type="match status" value="1"/>
</dbReference>
<dbReference type="InterPro" id="IPR009057">
    <property type="entry name" value="Homeodomain-like_sf"/>
</dbReference>
<dbReference type="GO" id="GO:0005829">
    <property type="term" value="C:cytosol"/>
    <property type="evidence" value="ECO:0007669"/>
    <property type="project" value="TreeGrafter"/>
</dbReference>
<evidence type="ECO:0000313" key="6">
    <source>
        <dbReference type="EMBL" id="CAA0097585.1"/>
    </source>
</evidence>
<keyword evidence="3" id="KW-0804">Transcription</keyword>
<dbReference type="EMBL" id="CACSIK010000001">
    <property type="protein sequence ID" value="CAA0090203.1"/>
    <property type="molecule type" value="Genomic_DNA"/>
</dbReference>
<dbReference type="SMART" id="SM00342">
    <property type="entry name" value="HTH_ARAC"/>
    <property type="match status" value="1"/>
</dbReference>